<dbReference type="VEuPathDB" id="AmoebaDB:EIN_223710"/>
<dbReference type="KEGG" id="eiv:EIN_223710"/>
<protein>
    <recommendedName>
        <fullName evidence="1">Transcription factor TFIIIB component B'' Myb domain-containing protein</fullName>
    </recommendedName>
</protein>
<reference evidence="2 3" key="1">
    <citation type="submission" date="2012-10" db="EMBL/GenBank/DDBJ databases">
        <authorList>
            <person name="Zafar N."/>
            <person name="Inman J."/>
            <person name="Hall N."/>
            <person name="Lorenzi H."/>
            <person name="Caler E."/>
        </authorList>
    </citation>
    <scope>NUCLEOTIDE SEQUENCE [LARGE SCALE GENOMIC DNA]</scope>
    <source>
        <strain evidence="2 3">IP1</strain>
    </source>
</reference>
<dbReference type="OrthoDB" id="272624at2759"/>
<dbReference type="AlphaFoldDB" id="A0A0A1U856"/>
<sequence length="121" mass="14474">MSFSRNYDRNDEGEVCLGYLSEISESDVDYFNCIRSQQKRKSDLRKRHKPYKWHFKDTQMFYTALRKYGANMELIAKEINIKCVDRNVVKLKFKYEQKANSLLIQSAMRKSEVSPIYFGTY</sequence>
<dbReference type="InterPro" id="IPR039467">
    <property type="entry name" value="TFIIIB_B''_Myb"/>
</dbReference>
<accession>A0A0A1U856</accession>
<dbReference type="Pfam" id="PF15963">
    <property type="entry name" value="Myb_DNA-bind_7"/>
    <property type="match status" value="1"/>
</dbReference>
<feature type="domain" description="Transcription factor TFIIIB component B'' Myb" evidence="1">
    <location>
        <begin position="45"/>
        <end position="110"/>
    </location>
</feature>
<dbReference type="GeneID" id="14887386"/>
<dbReference type="Proteomes" id="UP000014680">
    <property type="component" value="Unassembled WGS sequence"/>
</dbReference>
<keyword evidence="3" id="KW-1185">Reference proteome</keyword>
<evidence type="ECO:0000313" key="3">
    <source>
        <dbReference type="Proteomes" id="UP000014680"/>
    </source>
</evidence>
<dbReference type="RefSeq" id="XP_004254929.1">
    <property type="nucleotide sequence ID" value="XM_004254881.1"/>
</dbReference>
<dbReference type="EMBL" id="KB206756">
    <property type="protein sequence ID" value="ELP88158.1"/>
    <property type="molecule type" value="Genomic_DNA"/>
</dbReference>
<gene>
    <name evidence="2" type="ORF">EIN_223710</name>
</gene>
<evidence type="ECO:0000259" key="1">
    <source>
        <dbReference type="Pfam" id="PF15963"/>
    </source>
</evidence>
<proteinExistence type="predicted"/>
<evidence type="ECO:0000313" key="2">
    <source>
        <dbReference type="EMBL" id="ELP88158.1"/>
    </source>
</evidence>
<name>A0A0A1U856_ENTIV</name>
<organism evidence="2 3">
    <name type="scientific">Entamoeba invadens IP1</name>
    <dbReference type="NCBI Taxonomy" id="370355"/>
    <lineage>
        <taxon>Eukaryota</taxon>
        <taxon>Amoebozoa</taxon>
        <taxon>Evosea</taxon>
        <taxon>Archamoebae</taxon>
        <taxon>Mastigamoebida</taxon>
        <taxon>Entamoebidae</taxon>
        <taxon>Entamoeba</taxon>
    </lineage>
</organism>